<dbReference type="AlphaFoldDB" id="A0A024T9Q7"/>
<gene>
    <name evidence="1" type="ORF">H310_15098</name>
</gene>
<dbReference type="PANTHER" id="PTHR33889">
    <property type="entry name" value="OS04G0681850 PROTEIN"/>
    <property type="match status" value="1"/>
</dbReference>
<accession>A0A024T9Q7</accession>
<dbReference type="EMBL" id="KI914122">
    <property type="protein sequence ID" value="ETV90072.1"/>
    <property type="molecule type" value="Genomic_DNA"/>
</dbReference>
<dbReference type="GeneID" id="20092148"/>
<protein>
    <recommendedName>
        <fullName evidence="2">Transposase Tc1-like domain-containing protein</fullName>
    </recommendedName>
</protein>
<evidence type="ECO:0000313" key="1">
    <source>
        <dbReference type="EMBL" id="ETV90072.1"/>
    </source>
</evidence>
<dbReference type="PANTHER" id="PTHR33889:SF7">
    <property type="entry name" value="OS04G0681850 PROTEIN"/>
    <property type="match status" value="1"/>
</dbReference>
<organism evidence="1">
    <name type="scientific">Aphanomyces invadans</name>
    <dbReference type="NCBI Taxonomy" id="157072"/>
    <lineage>
        <taxon>Eukaryota</taxon>
        <taxon>Sar</taxon>
        <taxon>Stramenopiles</taxon>
        <taxon>Oomycota</taxon>
        <taxon>Saprolegniomycetes</taxon>
        <taxon>Saprolegniales</taxon>
        <taxon>Verrucalvaceae</taxon>
        <taxon>Aphanomyces</taxon>
    </lineage>
</organism>
<dbReference type="OrthoDB" id="10448204at2759"/>
<sequence length="133" mass="15211">MAKLASGAIKSTATETHLHRTTVSKLWKAFRHNARMPSSKWGRVGTKLSYTTKHVTDRVSGVLEDQRSTIRDISVATGLSIGTIHRKLRDGTIERRSSRLKSYLTDDNMRERIAFCSACGYRRPCRRRRSRFS</sequence>
<evidence type="ECO:0008006" key="2">
    <source>
        <dbReference type="Google" id="ProtNLM"/>
    </source>
</evidence>
<reference evidence="1" key="1">
    <citation type="submission" date="2013-12" db="EMBL/GenBank/DDBJ databases">
        <title>The Genome Sequence of Aphanomyces invadans NJM9701.</title>
        <authorList>
            <consortium name="The Broad Institute Genomics Platform"/>
            <person name="Russ C."/>
            <person name="Tyler B."/>
            <person name="van West P."/>
            <person name="Dieguez-Uribeondo J."/>
            <person name="Young S.K."/>
            <person name="Zeng Q."/>
            <person name="Gargeya S."/>
            <person name="Fitzgerald M."/>
            <person name="Abouelleil A."/>
            <person name="Alvarado L."/>
            <person name="Chapman S.B."/>
            <person name="Gainer-Dewar J."/>
            <person name="Goldberg J."/>
            <person name="Griggs A."/>
            <person name="Gujja S."/>
            <person name="Hansen M."/>
            <person name="Howarth C."/>
            <person name="Imamovic A."/>
            <person name="Ireland A."/>
            <person name="Larimer J."/>
            <person name="McCowan C."/>
            <person name="Murphy C."/>
            <person name="Pearson M."/>
            <person name="Poon T.W."/>
            <person name="Priest M."/>
            <person name="Roberts A."/>
            <person name="Saif S."/>
            <person name="Shea T."/>
            <person name="Sykes S."/>
            <person name="Wortman J."/>
            <person name="Nusbaum C."/>
            <person name="Birren B."/>
        </authorList>
    </citation>
    <scope>NUCLEOTIDE SEQUENCE [LARGE SCALE GENOMIC DNA]</scope>
    <source>
        <strain evidence="1">NJM9701</strain>
    </source>
</reference>
<dbReference type="RefSeq" id="XP_008881297.1">
    <property type="nucleotide sequence ID" value="XM_008883075.1"/>
</dbReference>
<name>A0A024T9Q7_9STRA</name>
<proteinExistence type="predicted"/>
<dbReference type="VEuPathDB" id="FungiDB:H310_15098"/>